<dbReference type="PANTHER" id="PTHR11742:SF49">
    <property type="entry name" value="ALPHA-1,2-MANNOSIDASE"/>
    <property type="match status" value="1"/>
</dbReference>
<dbReference type="OrthoDB" id="8118055at2759"/>
<dbReference type="HOGENOM" id="CLU_1327162_0_0_1"/>
<dbReference type="STRING" id="441959.B8MH84"/>
<dbReference type="UniPathway" id="UPA00378"/>
<feature type="disulfide bond" evidence="7">
    <location>
        <begin position="43"/>
        <end position="72"/>
    </location>
</feature>
<keyword evidence="6" id="KW-0479">Metal-binding</keyword>
<evidence type="ECO:0000256" key="8">
    <source>
        <dbReference type="RuleBase" id="RU361193"/>
    </source>
</evidence>
<dbReference type="PANTHER" id="PTHR11742">
    <property type="entry name" value="MANNOSYL-OLIGOSACCHARIDE ALPHA-1,2-MANNOSIDASE-RELATED"/>
    <property type="match status" value="1"/>
</dbReference>
<evidence type="ECO:0000256" key="4">
    <source>
        <dbReference type="ARBA" id="ARBA00022801"/>
    </source>
</evidence>
<dbReference type="InterPro" id="IPR050749">
    <property type="entry name" value="Glycosyl_Hydrolase_47"/>
</dbReference>
<evidence type="ECO:0000256" key="2">
    <source>
        <dbReference type="ARBA" id="ARBA00004922"/>
    </source>
</evidence>
<evidence type="ECO:0000256" key="6">
    <source>
        <dbReference type="PIRSR" id="PIRSR601382-2"/>
    </source>
</evidence>
<dbReference type="AlphaFoldDB" id="B8MH84"/>
<dbReference type="InterPro" id="IPR036026">
    <property type="entry name" value="Seven-hairpin_glycosidases"/>
</dbReference>
<proteinExistence type="inferred from homology"/>
<dbReference type="Proteomes" id="UP000001745">
    <property type="component" value="Unassembled WGS sequence"/>
</dbReference>
<dbReference type="GO" id="GO:0004571">
    <property type="term" value="F:mannosyl-oligosaccharide 1,2-alpha-mannosidase activity"/>
    <property type="evidence" value="ECO:0007669"/>
    <property type="project" value="InterPro"/>
</dbReference>
<dbReference type="PRINTS" id="PR00747">
    <property type="entry name" value="GLYHDRLASE47"/>
</dbReference>
<dbReference type="InParanoid" id="B8MH84"/>
<evidence type="ECO:0000313" key="9">
    <source>
        <dbReference type="EMBL" id="EED16898.1"/>
    </source>
</evidence>
<keyword evidence="8" id="KW-0326">Glycosidase</keyword>
<dbReference type="SUPFAM" id="SSF48225">
    <property type="entry name" value="Seven-hairpin glycosidases"/>
    <property type="match status" value="1"/>
</dbReference>
<keyword evidence="5 7" id="KW-1015">Disulfide bond</keyword>
<comment type="pathway">
    <text evidence="2">Protein modification; protein glycosylation.</text>
</comment>
<dbReference type="GO" id="GO:0005975">
    <property type="term" value="P:carbohydrate metabolic process"/>
    <property type="evidence" value="ECO:0007669"/>
    <property type="project" value="InterPro"/>
</dbReference>
<evidence type="ECO:0000256" key="5">
    <source>
        <dbReference type="ARBA" id="ARBA00023157"/>
    </source>
</evidence>
<name>B8MH84_TALSN</name>
<accession>B8MH84</accession>
<dbReference type="RefSeq" id="XP_002484132.1">
    <property type="nucleotide sequence ID" value="XM_002484087.1"/>
</dbReference>
<feature type="binding site" evidence="6">
    <location>
        <position position="187"/>
    </location>
    <ligand>
        <name>Ca(2+)</name>
        <dbReference type="ChEBI" id="CHEBI:29108"/>
    </ligand>
</feature>
<gene>
    <name evidence="9" type="ORF">TSTA_019600</name>
</gene>
<protein>
    <recommendedName>
        <fullName evidence="8">alpha-1,2-Mannosidase</fullName>
        <ecNumber evidence="8">3.2.1.-</ecNumber>
    </recommendedName>
</protein>
<sequence>MSTWMLFDSTKIDVFITSSSVAWYEQDGESRSTIEPKAQHLSCFAGGMVALGAKMFEHTEDISVARKLVDGCIWGYDSAPLGIMPEVMYIVACEENEDYPKQSSQYSSYTESPVTQSAQKKAWTMFNNIIQHTVTDIAHAGLDDCTIPHPSEQDRMESFWLAETPKYFYLIFSEPDVGNLGEYVLNTERINYGDLTDRLKVIVVIHT</sequence>
<evidence type="ECO:0000313" key="10">
    <source>
        <dbReference type="Proteomes" id="UP000001745"/>
    </source>
</evidence>
<comment type="similarity">
    <text evidence="3 8">Belongs to the glycosyl hydrolase 47 family.</text>
</comment>
<dbReference type="EC" id="3.2.1.-" evidence="8"/>
<comment type="cofactor">
    <cofactor evidence="1 6">
        <name>Ca(2+)</name>
        <dbReference type="ChEBI" id="CHEBI:29108"/>
    </cofactor>
</comment>
<keyword evidence="10" id="KW-1185">Reference proteome</keyword>
<dbReference type="GO" id="GO:0016020">
    <property type="term" value="C:membrane"/>
    <property type="evidence" value="ECO:0007669"/>
    <property type="project" value="InterPro"/>
</dbReference>
<dbReference type="GO" id="GO:0036503">
    <property type="term" value="P:ERAD pathway"/>
    <property type="evidence" value="ECO:0007669"/>
    <property type="project" value="UniProtKB-ARBA"/>
</dbReference>
<evidence type="ECO:0000256" key="7">
    <source>
        <dbReference type="PIRSR" id="PIRSR601382-3"/>
    </source>
</evidence>
<evidence type="ECO:0000256" key="3">
    <source>
        <dbReference type="ARBA" id="ARBA00007658"/>
    </source>
</evidence>
<dbReference type="VEuPathDB" id="FungiDB:TSTA_019600"/>
<dbReference type="InterPro" id="IPR001382">
    <property type="entry name" value="Glyco_hydro_47"/>
</dbReference>
<keyword evidence="4 8" id="KW-0378">Hydrolase</keyword>
<dbReference type="Pfam" id="PF01532">
    <property type="entry name" value="Glyco_hydro_47"/>
    <property type="match status" value="1"/>
</dbReference>
<evidence type="ECO:0000256" key="1">
    <source>
        <dbReference type="ARBA" id="ARBA00001913"/>
    </source>
</evidence>
<dbReference type="GO" id="GO:0005783">
    <property type="term" value="C:endoplasmic reticulum"/>
    <property type="evidence" value="ECO:0007669"/>
    <property type="project" value="TreeGrafter"/>
</dbReference>
<dbReference type="eggNOG" id="KOG2431">
    <property type="taxonomic scope" value="Eukaryota"/>
</dbReference>
<dbReference type="Gene3D" id="1.50.10.10">
    <property type="match status" value="1"/>
</dbReference>
<dbReference type="PhylomeDB" id="B8MH84"/>
<dbReference type="EMBL" id="EQ962656">
    <property type="protein sequence ID" value="EED16898.1"/>
    <property type="molecule type" value="Genomic_DNA"/>
</dbReference>
<dbReference type="InterPro" id="IPR012341">
    <property type="entry name" value="6hp_glycosidase-like_sf"/>
</dbReference>
<reference evidence="10" key="1">
    <citation type="journal article" date="2015" name="Genome Announc.">
        <title>Genome sequence of the AIDS-associated pathogen Penicillium marneffei (ATCC18224) and its near taxonomic relative Talaromyces stipitatus (ATCC10500).</title>
        <authorList>
            <person name="Nierman W.C."/>
            <person name="Fedorova-Abrams N.D."/>
            <person name="Andrianopoulos A."/>
        </authorList>
    </citation>
    <scope>NUCLEOTIDE SEQUENCE [LARGE SCALE GENOMIC DNA]</scope>
    <source>
        <strain evidence="10">ATCC 10500 / CBS 375.48 / QM 6759 / NRRL 1006</strain>
    </source>
</reference>
<organism evidence="9 10">
    <name type="scientific">Talaromyces stipitatus (strain ATCC 10500 / CBS 375.48 / QM 6759 / NRRL 1006)</name>
    <name type="common">Penicillium stipitatum</name>
    <dbReference type="NCBI Taxonomy" id="441959"/>
    <lineage>
        <taxon>Eukaryota</taxon>
        <taxon>Fungi</taxon>
        <taxon>Dikarya</taxon>
        <taxon>Ascomycota</taxon>
        <taxon>Pezizomycotina</taxon>
        <taxon>Eurotiomycetes</taxon>
        <taxon>Eurotiomycetidae</taxon>
        <taxon>Eurotiales</taxon>
        <taxon>Trichocomaceae</taxon>
        <taxon>Talaromyces</taxon>
        <taxon>Talaromyces sect. Talaromyces</taxon>
    </lineage>
</organism>
<dbReference type="GO" id="GO:0005509">
    <property type="term" value="F:calcium ion binding"/>
    <property type="evidence" value="ECO:0007669"/>
    <property type="project" value="InterPro"/>
</dbReference>
<keyword evidence="6" id="KW-0106">Calcium</keyword>
<dbReference type="GeneID" id="8104655"/>